<reference evidence="1" key="1">
    <citation type="journal article" date="2015" name="Nature">
        <title>Complex archaea that bridge the gap between prokaryotes and eukaryotes.</title>
        <authorList>
            <person name="Spang A."/>
            <person name="Saw J.H."/>
            <person name="Jorgensen S.L."/>
            <person name="Zaremba-Niedzwiedzka K."/>
            <person name="Martijn J."/>
            <person name="Lind A.E."/>
            <person name="van Eijk R."/>
            <person name="Schleper C."/>
            <person name="Guy L."/>
            <person name="Ettema T.J."/>
        </authorList>
    </citation>
    <scope>NUCLEOTIDE SEQUENCE</scope>
</reference>
<comment type="caution">
    <text evidence="1">The sequence shown here is derived from an EMBL/GenBank/DDBJ whole genome shotgun (WGS) entry which is preliminary data.</text>
</comment>
<organism evidence="1">
    <name type="scientific">marine sediment metagenome</name>
    <dbReference type="NCBI Taxonomy" id="412755"/>
    <lineage>
        <taxon>unclassified sequences</taxon>
        <taxon>metagenomes</taxon>
        <taxon>ecological metagenomes</taxon>
    </lineage>
</organism>
<accession>A0A0F8ZJK3</accession>
<sequence length="32" mass="3876">MSDWKAKLKALGPCPEAYRWAIKHKTFREAWR</sequence>
<protein>
    <submittedName>
        <fullName evidence="1">Uncharacterized protein</fullName>
    </submittedName>
</protein>
<feature type="non-terminal residue" evidence="1">
    <location>
        <position position="32"/>
    </location>
</feature>
<proteinExistence type="predicted"/>
<dbReference type="EMBL" id="LAZR01050943">
    <property type="protein sequence ID" value="KKK86225.1"/>
    <property type="molecule type" value="Genomic_DNA"/>
</dbReference>
<gene>
    <name evidence="1" type="ORF">LCGC14_2765340</name>
</gene>
<dbReference type="AlphaFoldDB" id="A0A0F8ZJK3"/>
<name>A0A0F8ZJK3_9ZZZZ</name>
<evidence type="ECO:0000313" key="1">
    <source>
        <dbReference type="EMBL" id="KKK86225.1"/>
    </source>
</evidence>